<feature type="non-terminal residue" evidence="2">
    <location>
        <position position="1"/>
    </location>
</feature>
<evidence type="ECO:0000313" key="2">
    <source>
        <dbReference type="EMBL" id="BAF63481.1"/>
    </source>
</evidence>
<name>A5LGJ7_POTDI</name>
<protein>
    <submittedName>
        <fullName evidence="2">Uncharacterized protein</fullName>
    </submittedName>
</protein>
<dbReference type="EMBL" id="AB271181">
    <property type="protein sequence ID" value="BAF63481.1"/>
    <property type="molecule type" value="mRNA"/>
</dbReference>
<reference evidence="2" key="1">
    <citation type="journal article" date="2007" name="Planta">
        <title>Anoxia-enhanced expression of genes isolated by suppression subtractive hybridization from pondweed (Potamogeton distinctus A. Benn.) turions.</title>
        <authorList>
            <person name="Harada T."/>
            <person name="Satoh S."/>
            <person name="Yoshioka T."/>
            <person name="Ishizawa K."/>
        </authorList>
    </citation>
    <scope>NUCLEOTIDE SEQUENCE</scope>
    <source>
        <tissue evidence="2">Turion</tissue>
    </source>
</reference>
<sequence>TTPPSLPGSRPISTPSYLRTQGTDRRQTTRRQPLIRTIY</sequence>
<accession>A5LGJ7</accession>
<dbReference type="AlphaFoldDB" id="A5LGJ7"/>
<proteinExistence type="evidence at transcript level"/>
<evidence type="ECO:0000256" key="1">
    <source>
        <dbReference type="SAM" id="MobiDB-lite"/>
    </source>
</evidence>
<organism evidence="2">
    <name type="scientific">Potamogeton distinctus</name>
    <name type="common">Roundleaf pondweed</name>
    <dbReference type="NCBI Taxonomy" id="62344"/>
    <lineage>
        <taxon>Eukaryota</taxon>
        <taxon>Viridiplantae</taxon>
        <taxon>Streptophyta</taxon>
        <taxon>Embryophyta</taxon>
        <taxon>Tracheophyta</taxon>
        <taxon>Spermatophyta</taxon>
        <taxon>Magnoliopsida</taxon>
        <taxon>Liliopsida</taxon>
        <taxon>Potamogetonaceae</taxon>
        <taxon>Potamogeton</taxon>
    </lineage>
</organism>
<feature type="region of interest" description="Disordered" evidence="1">
    <location>
        <begin position="1"/>
        <end position="39"/>
    </location>
</feature>